<reference evidence="1 2" key="1">
    <citation type="submission" date="2024-06" db="EMBL/GenBank/DDBJ databases">
        <authorList>
            <person name="Kaempfer P."/>
            <person name="Viver T."/>
        </authorList>
    </citation>
    <scope>NUCLEOTIDE SEQUENCE [LARGE SCALE GENOMIC DNA]</scope>
    <source>
        <strain evidence="1 2">ST-37</strain>
    </source>
</reference>
<evidence type="ECO:0000313" key="1">
    <source>
        <dbReference type="EMBL" id="MFL9834985.1"/>
    </source>
</evidence>
<comment type="caution">
    <text evidence="1">The sequence shown here is derived from an EMBL/GenBank/DDBJ whole genome shotgun (WGS) entry which is preliminary data.</text>
</comment>
<dbReference type="RefSeq" id="WP_408091292.1">
    <property type="nucleotide sequence ID" value="NZ_JBELPY010000009.1"/>
</dbReference>
<dbReference type="Proteomes" id="UP001629058">
    <property type="component" value="Unassembled WGS sequence"/>
</dbReference>
<name>A0ABW8Y535_9FLAO</name>
<evidence type="ECO:0000313" key="2">
    <source>
        <dbReference type="Proteomes" id="UP001629058"/>
    </source>
</evidence>
<gene>
    <name evidence="1" type="ORF">ABS765_13225</name>
</gene>
<protein>
    <recommendedName>
        <fullName evidence="3">HTH cro/C1-type domain-containing protein</fullName>
    </recommendedName>
</protein>
<accession>A0ABW8Y535</accession>
<dbReference type="EMBL" id="JBELPY010000009">
    <property type="protein sequence ID" value="MFL9834985.1"/>
    <property type="molecule type" value="Genomic_DNA"/>
</dbReference>
<sequence length="93" mass="10732">MENNSKILIRFLETLATDKGYSRYKISKEIGCSESSVKRFFEFEGSPSLDLFLSISSLVGVNFFFEDKESESERPLHILFNQALDSLKEIRDL</sequence>
<evidence type="ECO:0008006" key="3">
    <source>
        <dbReference type="Google" id="ProtNLM"/>
    </source>
</evidence>
<dbReference type="Gene3D" id="1.10.260.40">
    <property type="entry name" value="lambda repressor-like DNA-binding domains"/>
    <property type="match status" value="1"/>
</dbReference>
<dbReference type="InterPro" id="IPR010982">
    <property type="entry name" value="Lambda_DNA-bd_dom_sf"/>
</dbReference>
<organism evidence="1 2">
    <name type="scientific">Chryseobacterium terrae</name>
    <dbReference type="NCBI Taxonomy" id="3163299"/>
    <lineage>
        <taxon>Bacteria</taxon>
        <taxon>Pseudomonadati</taxon>
        <taxon>Bacteroidota</taxon>
        <taxon>Flavobacteriia</taxon>
        <taxon>Flavobacteriales</taxon>
        <taxon>Weeksellaceae</taxon>
        <taxon>Chryseobacterium group</taxon>
        <taxon>Chryseobacterium</taxon>
    </lineage>
</organism>
<keyword evidence="2" id="KW-1185">Reference proteome</keyword>
<proteinExistence type="predicted"/>